<evidence type="ECO:0000313" key="26">
    <source>
        <dbReference type="EMBL" id="KAK5849461.1"/>
    </source>
</evidence>
<evidence type="ECO:0000256" key="16">
    <source>
        <dbReference type="ARBA" id="ARBA00023136"/>
    </source>
</evidence>
<keyword evidence="27" id="KW-1185">Reference proteome</keyword>
<feature type="transmembrane region" description="Helical" evidence="24">
    <location>
        <begin position="436"/>
        <end position="457"/>
    </location>
</feature>
<keyword evidence="7" id="KW-0633">Potassium transport</keyword>
<dbReference type="PRINTS" id="PR00169">
    <property type="entry name" value="KCHANNEL"/>
</dbReference>
<evidence type="ECO:0000256" key="23">
    <source>
        <dbReference type="SAM" id="MobiDB-lite"/>
    </source>
</evidence>
<keyword evidence="10" id="KW-0631">Potassium channel</keyword>
<comment type="subcellular location">
    <subcellularLocation>
        <location evidence="1">Cell membrane</location>
        <topology evidence="1">Multi-pass membrane protein</topology>
    </subcellularLocation>
</comment>
<keyword evidence="4" id="KW-0813">Transport</keyword>
<dbReference type="InterPro" id="IPR028325">
    <property type="entry name" value="VG_K_chnl"/>
</dbReference>
<evidence type="ECO:0000256" key="21">
    <source>
        <dbReference type="ARBA" id="ARBA00034430"/>
    </source>
</evidence>
<proteinExistence type="inferred from homology"/>
<gene>
    <name evidence="26" type="ORF">PBY51_009102</name>
</gene>
<evidence type="ECO:0000256" key="3">
    <source>
        <dbReference type="ARBA" id="ARBA00020940"/>
    </source>
</evidence>
<dbReference type="FunFam" id="1.20.120.350:FF:000021">
    <property type="entry name" value="Potassium voltage-gated channel subfamily A member 3"/>
    <property type="match status" value="1"/>
</dbReference>
<dbReference type="InterPro" id="IPR000210">
    <property type="entry name" value="BTB/POZ_dom"/>
</dbReference>
<name>A0AAN7ZXK1_ELEMC</name>
<dbReference type="PRINTS" id="PR01512">
    <property type="entry name" value="KV15CHANNEL"/>
</dbReference>
<sequence length="541" mass="61238">MEIALVSFENGGAKGSGGGGGHNAEESCRNALDVPQFVQTGLGEDYGKELNTKQQNHPPLPPQLLHQQHSSWKINDMNNTFGCSENAMDALLRADHSPHLFDEDLLDLDMDTESNERVLINIAGLRYETQLGTLNQFPDTLLGDPTKRIKYFDPLRNEYFFDRNRPSFDGILYFYQSGGKIRRPVNVSIDVFADEIRFYQLGEEAMERFREDEGFIKEEEKPLPQNEFQKQVWLIFEYPESSMPARGIAIVSVIVITISIITFCLETLPEFRDERELPVTSRPDNSTAPRPSLTFTDPFFIIETTCVIWFTFELFVRFFACPSKSEFSKTVMNIIDIMSIMPYFITVCTELAEQQGQEHQNGQQAMSLAILRVIRLVRVFRIFKLSRHSKALCSSPRRMNRSRTFSSIPDAFWWAVVTMTTVGYGDMRPVTVGGKIVGSLCAIAGVLTIALPVPVIVSNFNYFYHRETDQDQSSLKDEPNSGRASPELKRKGSKSSTKSQQDAENDAGTSPGEKANIKANSSMDFKRSLYAFCLDTRETDL</sequence>
<organism evidence="26 27">
    <name type="scientific">Eleginops maclovinus</name>
    <name type="common">Patagonian blennie</name>
    <name type="synonym">Eleginus maclovinus</name>
    <dbReference type="NCBI Taxonomy" id="56733"/>
    <lineage>
        <taxon>Eukaryota</taxon>
        <taxon>Metazoa</taxon>
        <taxon>Chordata</taxon>
        <taxon>Craniata</taxon>
        <taxon>Vertebrata</taxon>
        <taxon>Euteleostomi</taxon>
        <taxon>Actinopterygii</taxon>
        <taxon>Neopterygii</taxon>
        <taxon>Teleostei</taxon>
        <taxon>Neoteleostei</taxon>
        <taxon>Acanthomorphata</taxon>
        <taxon>Eupercaria</taxon>
        <taxon>Perciformes</taxon>
        <taxon>Notothenioidei</taxon>
        <taxon>Eleginopidae</taxon>
        <taxon>Eleginops</taxon>
    </lineage>
</organism>
<dbReference type="Pfam" id="PF02214">
    <property type="entry name" value="BTB_2"/>
    <property type="match status" value="1"/>
</dbReference>
<accession>A0AAN7ZXK1</accession>
<keyword evidence="12" id="KW-0851">Voltage-gated channel</keyword>
<keyword evidence="15" id="KW-0406">Ion transport</keyword>
<feature type="transmembrane region" description="Helical" evidence="24">
    <location>
        <begin position="404"/>
        <end position="424"/>
    </location>
</feature>
<comment type="subunit">
    <text evidence="22">Homotetramer and heterotetramer of potassium channel proteins. Interacts with DLG1, which enhances channel currents. Forms a ternary complex with DLG1 and CAV3. Interacts with KCNAB1. Interacts with UBE2I. Interacts with XIRP2; the interaction is required for normal action potential configuration in the heart.</text>
</comment>
<dbReference type="Gene3D" id="3.30.710.10">
    <property type="entry name" value="Potassium Channel Kv1.1, Chain A"/>
    <property type="match status" value="1"/>
</dbReference>
<keyword evidence="16 24" id="KW-0472">Membrane</keyword>
<evidence type="ECO:0000256" key="12">
    <source>
        <dbReference type="ARBA" id="ARBA00022882"/>
    </source>
</evidence>
<dbReference type="PRINTS" id="PR01496">
    <property type="entry name" value="SHAKERCHANEL"/>
</dbReference>
<keyword evidence="8" id="KW-0597">Phosphoprotein</keyword>
<evidence type="ECO:0000256" key="9">
    <source>
        <dbReference type="ARBA" id="ARBA00022692"/>
    </source>
</evidence>
<feature type="domain" description="BTB" evidence="25">
    <location>
        <begin position="116"/>
        <end position="216"/>
    </location>
</feature>
<keyword evidence="5" id="KW-1003">Cell membrane</keyword>
<evidence type="ECO:0000256" key="4">
    <source>
        <dbReference type="ARBA" id="ARBA00022448"/>
    </source>
</evidence>
<protein>
    <recommendedName>
        <fullName evidence="3">Potassium voltage-gated channel subfamily A member 5</fullName>
    </recommendedName>
    <alternativeName>
        <fullName evidence="20">Voltage-gated potassium channel subunit Kv1.5</fullName>
    </alternativeName>
</protein>
<evidence type="ECO:0000256" key="11">
    <source>
        <dbReference type="ARBA" id="ARBA00022843"/>
    </source>
</evidence>
<dbReference type="InterPro" id="IPR003972">
    <property type="entry name" value="K_chnl_volt-dep_Kv1"/>
</dbReference>
<dbReference type="PRINTS" id="PR01491">
    <property type="entry name" value="KVCHANNEL"/>
</dbReference>
<dbReference type="SUPFAM" id="SSF54695">
    <property type="entry name" value="POZ domain"/>
    <property type="match status" value="1"/>
</dbReference>
<dbReference type="GO" id="GO:0008076">
    <property type="term" value="C:voltage-gated potassium channel complex"/>
    <property type="evidence" value="ECO:0007669"/>
    <property type="project" value="InterPro"/>
</dbReference>
<dbReference type="InterPro" id="IPR003968">
    <property type="entry name" value="K_chnl_volt-dep_Kv"/>
</dbReference>
<evidence type="ECO:0000256" key="8">
    <source>
        <dbReference type="ARBA" id="ARBA00022553"/>
    </source>
</evidence>
<dbReference type="GO" id="GO:0001508">
    <property type="term" value="P:action potential"/>
    <property type="evidence" value="ECO:0007669"/>
    <property type="project" value="TreeGrafter"/>
</dbReference>
<dbReference type="Proteomes" id="UP001346869">
    <property type="component" value="Unassembled WGS sequence"/>
</dbReference>
<dbReference type="GO" id="GO:0014704">
    <property type="term" value="C:intercalated disc"/>
    <property type="evidence" value="ECO:0007669"/>
    <property type="project" value="TreeGrafter"/>
</dbReference>
<evidence type="ECO:0000256" key="19">
    <source>
        <dbReference type="ARBA" id="ARBA00023303"/>
    </source>
</evidence>
<dbReference type="GO" id="GO:0005251">
    <property type="term" value="F:delayed rectifier potassium channel activity"/>
    <property type="evidence" value="ECO:0007669"/>
    <property type="project" value="TreeGrafter"/>
</dbReference>
<reference evidence="26 27" key="2">
    <citation type="journal article" date="2023" name="Mol. Biol. Evol.">
        <title>Genomics of Secondarily Temperate Adaptation in the Only Non-Antarctic Icefish.</title>
        <authorList>
            <person name="Rivera-Colon A.G."/>
            <person name="Rayamajhi N."/>
            <person name="Minhas B.F."/>
            <person name="Madrigal G."/>
            <person name="Bilyk K.T."/>
            <person name="Yoon V."/>
            <person name="Hune M."/>
            <person name="Gregory S."/>
            <person name="Cheng C.H.C."/>
            <person name="Catchen J.M."/>
        </authorList>
    </citation>
    <scope>NUCLEOTIDE SEQUENCE [LARGE SCALE GENOMIC DNA]</scope>
    <source>
        <strain evidence="26">JMC-PN-2008</strain>
    </source>
</reference>
<evidence type="ECO:0000256" key="10">
    <source>
        <dbReference type="ARBA" id="ARBA00022826"/>
    </source>
</evidence>
<evidence type="ECO:0000256" key="14">
    <source>
        <dbReference type="ARBA" id="ARBA00022989"/>
    </source>
</evidence>
<dbReference type="Gene3D" id="1.20.120.350">
    <property type="entry name" value="Voltage-gated potassium channels. Chain C"/>
    <property type="match status" value="1"/>
</dbReference>
<keyword evidence="13" id="KW-0630">Potassium</keyword>
<dbReference type="SUPFAM" id="SSF81324">
    <property type="entry name" value="Voltage-gated potassium channels"/>
    <property type="match status" value="1"/>
</dbReference>
<evidence type="ECO:0000259" key="25">
    <source>
        <dbReference type="SMART" id="SM00225"/>
    </source>
</evidence>
<evidence type="ECO:0000256" key="17">
    <source>
        <dbReference type="ARBA" id="ARBA00023139"/>
    </source>
</evidence>
<evidence type="ECO:0000256" key="18">
    <source>
        <dbReference type="ARBA" id="ARBA00023288"/>
    </source>
</evidence>
<evidence type="ECO:0000256" key="6">
    <source>
        <dbReference type="ARBA" id="ARBA00022499"/>
    </source>
</evidence>
<dbReference type="InterPro" id="IPR027359">
    <property type="entry name" value="Volt_channel_dom_sf"/>
</dbReference>
<dbReference type="SMART" id="SM00225">
    <property type="entry name" value="BTB"/>
    <property type="match status" value="1"/>
</dbReference>
<feature type="region of interest" description="Disordered" evidence="23">
    <location>
        <begin position="471"/>
        <end position="519"/>
    </location>
</feature>
<evidence type="ECO:0000256" key="22">
    <source>
        <dbReference type="ARBA" id="ARBA00046793"/>
    </source>
</evidence>
<dbReference type="PANTHER" id="PTHR11537:SF250">
    <property type="entry name" value="POTASSIUM VOLTAGE-GATED CHANNEL SUBFAMILY A MEMBER 5"/>
    <property type="match status" value="1"/>
</dbReference>
<dbReference type="InterPro" id="IPR011333">
    <property type="entry name" value="SKP1/BTB/POZ_sf"/>
</dbReference>
<keyword evidence="14 24" id="KW-1133">Transmembrane helix</keyword>
<comment type="caution">
    <text evidence="26">The sequence shown here is derived from an EMBL/GenBank/DDBJ whole genome shotgun (WGS) entry which is preliminary data.</text>
</comment>
<dbReference type="InterPro" id="IPR005821">
    <property type="entry name" value="Ion_trans_dom"/>
</dbReference>
<dbReference type="FunFam" id="1.10.287.70:FF:000002">
    <property type="entry name" value="Potassium voltage-gated channel subfamily a member"/>
    <property type="match status" value="1"/>
</dbReference>
<dbReference type="Pfam" id="PF00520">
    <property type="entry name" value="Ion_trans"/>
    <property type="match status" value="2"/>
</dbReference>
<keyword evidence="6" id="KW-1017">Isopeptide bond</keyword>
<keyword evidence="17" id="KW-0564">Palmitate</keyword>
<evidence type="ECO:0000256" key="24">
    <source>
        <dbReference type="SAM" id="Phobius"/>
    </source>
</evidence>
<evidence type="ECO:0000256" key="1">
    <source>
        <dbReference type="ARBA" id="ARBA00004651"/>
    </source>
</evidence>
<comment type="similarity">
    <text evidence="2">Belongs to the potassium channel family. A (Shaker) (TC 1.A.1.2) subfamily. Kv1.5/KCNA5 sub-subfamily.</text>
</comment>
<dbReference type="Gene3D" id="1.10.287.70">
    <property type="match status" value="1"/>
</dbReference>
<comment type="catalytic activity">
    <reaction evidence="21">
        <text>K(+)(in) = K(+)(out)</text>
        <dbReference type="Rhea" id="RHEA:29463"/>
        <dbReference type="ChEBI" id="CHEBI:29103"/>
    </reaction>
</comment>
<evidence type="ECO:0000256" key="5">
    <source>
        <dbReference type="ARBA" id="ARBA00022475"/>
    </source>
</evidence>
<keyword evidence="9 24" id="KW-0812">Transmembrane</keyword>
<keyword evidence="18" id="KW-0449">Lipoprotein</keyword>
<keyword evidence="19" id="KW-0407">Ion channel</keyword>
<dbReference type="GO" id="GO:0051260">
    <property type="term" value="P:protein homooligomerization"/>
    <property type="evidence" value="ECO:0007669"/>
    <property type="project" value="InterPro"/>
</dbReference>
<evidence type="ECO:0000256" key="15">
    <source>
        <dbReference type="ARBA" id="ARBA00023065"/>
    </source>
</evidence>
<dbReference type="AlphaFoldDB" id="A0AAN7ZXK1"/>
<reference evidence="26 27" key="1">
    <citation type="journal article" date="2023" name="Genes (Basel)">
        <title>Chromosome-Level Genome Assembly and Circadian Gene Repertoire of the Patagonia Blennie Eleginops maclovinus-The Closest Ancestral Proxy of Antarctic Cryonotothenioids.</title>
        <authorList>
            <person name="Cheng C.C."/>
            <person name="Rivera-Colon A.G."/>
            <person name="Minhas B.F."/>
            <person name="Wilson L."/>
            <person name="Rayamajhi N."/>
            <person name="Vargas-Chacoff L."/>
            <person name="Catchen J.M."/>
        </authorList>
    </citation>
    <scope>NUCLEOTIDE SEQUENCE [LARGE SCALE GENOMIC DNA]</scope>
    <source>
        <strain evidence="26">JMC-PN-2008</strain>
    </source>
</reference>
<feature type="compositionally biased region" description="Basic and acidic residues" evidence="23">
    <location>
        <begin position="471"/>
        <end position="490"/>
    </location>
</feature>
<dbReference type="InterPro" id="IPR004052">
    <property type="entry name" value="K_chnl_volt-dep_Kv1.5"/>
</dbReference>
<feature type="transmembrane region" description="Helical" evidence="24">
    <location>
        <begin position="248"/>
        <end position="268"/>
    </location>
</feature>
<dbReference type="PANTHER" id="PTHR11537">
    <property type="entry name" value="VOLTAGE-GATED POTASSIUM CHANNEL"/>
    <property type="match status" value="1"/>
</dbReference>
<evidence type="ECO:0000256" key="20">
    <source>
        <dbReference type="ARBA" id="ARBA00033199"/>
    </source>
</evidence>
<evidence type="ECO:0000256" key="13">
    <source>
        <dbReference type="ARBA" id="ARBA00022958"/>
    </source>
</evidence>
<dbReference type="InterPro" id="IPR003131">
    <property type="entry name" value="T1-type_BTB"/>
</dbReference>
<dbReference type="FunFam" id="3.30.710.10:FF:000012">
    <property type="entry name" value="Potassium voltage-gated channel subfamily A member 10"/>
    <property type="match status" value="1"/>
</dbReference>
<dbReference type="EMBL" id="JAUZQC010000024">
    <property type="protein sequence ID" value="KAK5849461.1"/>
    <property type="molecule type" value="Genomic_DNA"/>
</dbReference>
<keyword evidence="11" id="KW-0832">Ubl conjugation</keyword>
<evidence type="ECO:0000256" key="2">
    <source>
        <dbReference type="ARBA" id="ARBA00009315"/>
    </source>
</evidence>
<evidence type="ECO:0000313" key="27">
    <source>
        <dbReference type="Proteomes" id="UP001346869"/>
    </source>
</evidence>
<evidence type="ECO:0000256" key="7">
    <source>
        <dbReference type="ARBA" id="ARBA00022538"/>
    </source>
</evidence>